<dbReference type="PANTHER" id="PTHR13504:SF38">
    <property type="entry name" value="FIDO DOMAIN-CONTAINING PROTEIN"/>
    <property type="match status" value="1"/>
</dbReference>
<dbReference type="Proteomes" id="UP000005707">
    <property type="component" value="Unassembled WGS sequence"/>
</dbReference>
<comment type="caution">
    <text evidence="5">The sequence shown here is derived from an EMBL/GenBank/DDBJ whole genome shotgun (WGS) entry which is preliminary data.</text>
</comment>
<evidence type="ECO:0000256" key="3">
    <source>
        <dbReference type="PIRSR" id="PIRSR640198-3"/>
    </source>
</evidence>
<keyword evidence="2" id="KW-0067">ATP-binding</keyword>
<dbReference type="GO" id="GO:0016740">
    <property type="term" value="F:transferase activity"/>
    <property type="evidence" value="ECO:0007669"/>
    <property type="project" value="UniProtKB-KW"/>
</dbReference>
<dbReference type="PANTHER" id="PTHR13504">
    <property type="entry name" value="FIDO DOMAIN-CONTAINING PROTEIN DDB_G0283145"/>
    <property type="match status" value="1"/>
</dbReference>
<gene>
    <name evidence="5" type="ORF">HLPCO_002906</name>
</gene>
<dbReference type="STRING" id="1033810.HLPCO_002906"/>
<evidence type="ECO:0000313" key="6">
    <source>
        <dbReference type="Proteomes" id="UP000005707"/>
    </source>
</evidence>
<dbReference type="InParanoid" id="U2FDM9"/>
<sequence length="339" mass="40241">MPSEYFKYEAEKYIQNGYIRFDDILKLSDYFGVSCTSCVFTAAYRHNLIEGDTSAKELRKRIRKYKPDKKRLKYGVSLYTPQIQDQIINSYTYFFKHDLNIIWFLFKRDYIYNENRIEGGKLEVSEIAEIITDLRLNKQNSKYCKINHQDVVETAGQSALYDYVFQTTDAIDAYSILKLHRKLYQYAPYPESGGVFRQTNNLVTHSNFDTTDYKKIITEVQKVDLDVKMLVSEKDSIPVSEFIERALIIHHRFTVIHPFHDGNGRVSRLFLNWLFRLKGLPPVYLKYKDKERYYEALQKADNENNYEPLKEVFYTEIIRTMIQLYDGRRVTENTTVSYA</sequence>
<proteinExistence type="predicted"/>
<evidence type="ECO:0000256" key="1">
    <source>
        <dbReference type="PIRSR" id="PIRSR640198-1"/>
    </source>
</evidence>
<feature type="domain" description="Fido" evidence="4">
    <location>
        <begin position="171"/>
        <end position="315"/>
    </location>
</feature>
<dbReference type="InterPro" id="IPR040198">
    <property type="entry name" value="Fido_containing"/>
</dbReference>
<reference evidence="5 6" key="1">
    <citation type="journal article" date="2011" name="J. Bacteriol.">
        <title>Genome sequence of Haloplasma contractile, an unusual contractile bacterium from a deep-sea anoxic brine lake.</title>
        <authorList>
            <person name="Antunes A."/>
            <person name="Alam I."/>
            <person name="El Dorry H."/>
            <person name="Siam R."/>
            <person name="Robertson A."/>
            <person name="Bajic V.B."/>
            <person name="Stingl U."/>
        </authorList>
    </citation>
    <scope>NUCLEOTIDE SEQUENCE [LARGE SCALE GENOMIC DNA]</scope>
    <source>
        <strain evidence="5 6">SSD-17B</strain>
    </source>
</reference>
<keyword evidence="5" id="KW-0808">Transferase</keyword>
<keyword evidence="6" id="KW-1185">Reference proteome</keyword>
<dbReference type="InterPro" id="IPR003812">
    <property type="entry name" value="Fido"/>
</dbReference>
<dbReference type="eggNOG" id="COG3177">
    <property type="taxonomic scope" value="Bacteria"/>
</dbReference>
<dbReference type="OrthoDB" id="9813719at2"/>
<accession>U2FDM9</accession>
<keyword evidence="2" id="KW-0547">Nucleotide-binding</keyword>
<dbReference type="InterPro" id="IPR036597">
    <property type="entry name" value="Fido-like_dom_sf"/>
</dbReference>
<evidence type="ECO:0000313" key="5">
    <source>
        <dbReference type="EMBL" id="ERJ11085.1"/>
    </source>
</evidence>
<dbReference type="Pfam" id="PF02661">
    <property type="entry name" value="Fic"/>
    <property type="match status" value="1"/>
</dbReference>
<evidence type="ECO:0000256" key="2">
    <source>
        <dbReference type="PIRSR" id="PIRSR640198-2"/>
    </source>
</evidence>
<dbReference type="GO" id="GO:0005524">
    <property type="term" value="F:ATP binding"/>
    <property type="evidence" value="ECO:0007669"/>
    <property type="project" value="UniProtKB-KW"/>
</dbReference>
<feature type="binding site" evidence="2">
    <location>
        <begin position="293"/>
        <end position="294"/>
    </location>
    <ligand>
        <name>ATP</name>
        <dbReference type="ChEBI" id="CHEBI:30616"/>
    </ligand>
</feature>
<feature type="active site" evidence="1">
    <location>
        <position position="257"/>
    </location>
</feature>
<dbReference type="SUPFAM" id="SSF140931">
    <property type="entry name" value="Fic-like"/>
    <property type="match status" value="1"/>
</dbReference>
<feature type="site" description="Important for autoinhibition of adenylyltransferase activity" evidence="3">
    <location>
        <position position="118"/>
    </location>
</feature>
<dbReference type="EMBL" id="AFNU02000017">
    <property type="protein sequence ID" value="ERJ11085.1"/>
    <property type="molecule type" value="Genomic_DNA"/>
</dbReference>
<dbReference type="Gene3D" id="1.10.3290.10">
    <property type="entry name" value="Fido-like domain"/>
    <property type="match status" value="1"/>
</dbReference>
<organism evidence="5 6">
    <name type="scientific">Haloplasma contractile SSD-17B</name>
    <dbReference type="NCBI Taxonomy" id="1033810"/>
    <lineage>
        <taxon>Bacteria</taxon>
        <taxon>Bacillati</taxon>
        <taxon>Mycoplasmatota</taxon>
        <taxon>Mollicutes</taxon>
        <taxon>Haloplasmatales</taxon>
        <taxon>Haloplasmataceae</taxon>
        <taxon>Haloplasma</taxon>
    </lineage>
</organism>
<dbReference type="AlphaFoldDB" id="U2FDM9"/>
<feature type="binding site" evidence="2">
    <location>
        <begin position="261"/>
        <end position="268"/>
    </location>
    <ligand>
        <name>ATP</name>
        <dbReference type="ChEBI" id="CHEBI:30616"/>
    </ligand>
</feature>
<evidence type="ECO:0000259" key="4">
    <source>
        <dbReference type="PROSITE" id="PS51459"/>
    </source>
</evidence>
<reference evidence="5 6" key="2">
    <citation type="journal article" date="2013" name="PLoS ONE">
        <title>INDIGO - INtegrated Data Warehouse of MIcrobial GenOmes with Examples from the Red Sea Extremophiles.</title>
        <authorList>
            <person name="Alam I."/>
            <person name="Antunes A."/>
            <person name="Kamau A.A."/>
            <person name="Ba Alawi W."/>
            <person name="Kalkatawi M."/>
            <person name="Stingl U."/>
            <person name="Bajic V.B."/>
        </authorList>
    </citation>
    <scope>NUCLEOTIDE SEQUENCE [LARGE SCALE GENOMIC DNA]</scope>
    <source>
        <strain evidence="5 6">SSD-17B</strain>
    </source>
</reference>
<protein>
    <submittedName>
        <fullName evidence="5">Adenosine monophosphate-protein transferase aq aa38</fullName>
    </submittedName>
</protein>
<name>U2FDM9_9MOLU</name>
<dbReference type="PROSITE" id="PS51459">
    <property type="entry name" value="FIDO"/>
    <property type="match status" value="1"/>
</dbReference>